<feature type="region of interest" description="Disordered" evidence="2">
    <location>
        <begin position="433"/>
        <end position="506"/>
    </location>
</feature>
<feature type="compositionally biased region" description="Basic and acidic residues" evidence="2">
    <location>
        <begin position="814"/>
        <end position="826"/>
    </location>
</feature>
<gene>
    <name evidence="3" type="ORF">DFQ27_008083</name>
</gene>
<feature type="compositionally biased region" description="Polar residues" evidence="2">
    <location>
        <begin position="228"/>
        <end position="240"/>
    </location>
</feature>
<feature type="compositionally biased region" description="Low complexity" evidence="2">
    <location>
        <begin position="309"/>
        <end position="342"/>
    </location>
</feature>
<feature type="compositionally biased region" description="Pro residues" evidence="2">
    <location>
        <begin position="1143"/>
        <end position="1157"/>
    </location>
</feature>
<feature type="compositionally biased region" description="Acidic residues" evidence="2">
    <location>
        <begin position="464"/>
        <end position="478"/>
    </location>
</feature>
<feature type="compositionally biased region" description="Polar residues" evidence="2">
    <location>
        <begin position="898"/>
        <end position="907"/>
    </location>
</feature>
<name>A0A9P6PTC1_9FUNG</name>
<evidence type="ECO:0000313" key="3">
    <source>
        <dbReference type="EMBL" id="KAG0252424.1"/>
    </source>
</evidence>
<feature type="compositionally biased region" description="Low complexity" evidence="2">
    <location>
        <begin position="908"/>
        <end position="930"/>
    </location>
</feature>
<feature type="compositionally biased region" description="Basic residues" evidence="2">
    <location>
        <begin position="1"/>
        <end position="11"/>
    </location>
</feature>
<dbReference type="OrthoDB" id="2429885at2759"/>
<feature type="region of interest" description="Disordered" evidence="2">
    <location>
        <begin position="1"/>
        <end position="130"/>
    </location>
</feature>
<organism evidence="3 4">
    <name type="scientific">Actinomortierella ambigua</name>
    <dbReference type="NCBI Taxonomy" id="1343610"/>
    <lineage>
        <taxon>Eukaryota</taxon>
        <taxon>Fungi</taxon>
        <taxon>Fungi incertae sedis</taxon>
        <taxon>Mucoromycota</taxon>
        <taxon>Mortierellomycotina</taxon>
        <taxon>Mortierellomycetes</taxon>
        <taxon>Mortierellales</taxon>
        <taxon>Mortierellaceae</taxon>
        <taxon>Actinomortierella</taxon>
    </lineage>
</organism>
<dbReference type="EMBL" id="JAAAJB010000664">
    <property type="protein sequence ID" value="KAG0252424.1"/>
    <property type="molecule type" value="Genomic_DNA"/>
</dbReference>
<feature type="compositionally biased region" description="Low complexity" evidence="2">
    <location>
        <begin position="1104"/>
        <end position="1113"/>
    </location>
</feature>
<sequence length="1243" mass="130337">MTSPHRSHHARGGTTDAVASFLPSPTLPSAPSTPVTPSSKKTPQYLPRPVAGANMRRPSLPSLNTTPSSPALKTTRSNSSAHLLPPHTKPRSATLSGGSSPSGIVSPKSAGGTGAASRSSSSCSRATSPVSVRHDLLPSMIARPASSLASPRLASPSSGRCGNSSKPTQLDTTAARRPSLSPRIGASLNSRIAENSPKVLPSPRLGQSLAADGRFSSECSAGGANLRPGSSNHAATTGPQSSSGIPSWSSVKSRTHSNGQGVTTGLRAPASPVVGGLSSGTNVSTTPTTITTITAATTLVAVDAQVQPSTTSTRTRARTTTTIGTHSILSSQSTAAAASAEPTPSPFSHSSAKLGPTKERPAMSARTKSGTIKPPSIVTKPTPFVVGSSRSVFHNEHPTPASSSLPTAVSSNGKSWLPLMALTRQGVATATGVTHYHPAGQGPATPMSNPSPSSARRKLHCVGDDDNNNNNDDDDENDPYSSSDVDAMSIITPPSTTPSPPPCSLTRSKNRLHAGVDSACFMTRSNSAESINTTASSTSSSPLNASHFPIHSIHPHATSPSPDCNSTTEAGDPITTLSTGASGTGRAGGTGDSSGVAGTTMPTTMTASATLQVMARGCSPSEEKVRCDCPPPLTLPEFVQQEIRREEEEHRRRECDLYAKIIELQIEIENLKGEKESLTRVVGRRERSLEALQRQLEALEHICRENRIEVDIGLCSAEVVENWNIKESDEVYQRILFTMQDMLRTGSKCVENHRPLGLLAGSATIAAGGGGQERHSLHHKKSSINAKAAAAVAYLNDQSQYQQQQETCSGNEPAPRRALDDNDSRRRVLLAMGEPVDSLPEKDKGDPDQQGSDDEDDDEDSMDEDDDGEESEFEELGEDMLKFAELQSEIMPRRESHNQPISSSKLFSSPNMSGAPPMGSSSGSSSSRGPLTPDVARSSVASIAAYRPRSREGSTHSRQSTSSNLLDDYFTISTPVSAHTAEVFPPSLPPLPTVAAAAAAAAIAATAAPSTLMHRAPAPSRPLPPPPHPQQQPLTGLGIVMTTRSLSQSQLRVAPPQHPLPPPPTSSSPGPTQQRMVIPPGLVRSLSTNSVATNNNKRNSHRLSTSSTHSTTSNAGSLAFFHSLPPPQMPLPPIPTGSGVTLPSPPLPPLPAPPSSRPSPNKKGLQLVVVEPNMMVSAERIKQHLSSSSSRLSTLGGGLIWGGHGRAQSHGLVMDRYLHRPNPLNHSWTNELLHGGHRRHGSV</sequence>
<feature type="region of interest" description="Disordered" evidence="2">
    <location>
        <begin position="801"/>
        <end position="966"/>
    </location>
</feature>
<evidence type="ECO:0000256" key="2">
    <source>
        <dbReference type="SAM" id="MobiDB-lite"/>
    </source>
</evidence>
<feature type="compositionally biased region" description="Polar residues" evidence="2">
    <location>
        <begin position="160"/>
        <end position="172"/>
    </location>
</feature>
<comment type="caution">
    <text evidence="3">The sequence shown here is derived from an EMBL/GenBank/DDBJ whole genome shotgun (WGS) entry which is preliminary data.</text>
</comment>
<feature type="compositionally biased region" description="Polar residues" evidence="2">
    <location>
        <begin position="558"/>
        <end position="569"/>
    </location>
</feature>
<feature type="compositionally biased region" description="Pro residues" evidence="2">
    <location>
        <begin position="1019"/>
        <end position="1030"/>
    </location>
</feature>
<feature type="compositionally biased region" description="Acidic residues" evidence="2">
    <location>
        <begin position="851"/>
        <end position="878"/>
    </location>
</feature>
<feature type="region of interest" description="Disordered" evidence="2">
    <location>
        <begin position="1011"/>
        <end position="1077"/>
    </location>
</feature>
<feature type="compositionally biased region" description="Low complexity" evidence="2">
    <location>
        <begin position="146"/>
        <end position="158"/>
    </location>
</feature>
<feature type="compositionally biased region" description="Low complexity" evidence="2">
    <location>
        <begin position="96"/>
        <end position="128"/>
    </location>
</feature>
<feature type="coiled-coil region" evidence="1">
    <location>
        <begin position="661"/>
        <end position="709"/>
    </location>
</feature>
<feature type="compositionally biased region" description="Polar residues" evidence="2">
    <location>
        <begin position="71"/>
        <end position="81"/>
    </location>
</feature>
<accession>A0A9P6PTC1</accession>
<dbReference type="AlphaFoldDB" id="A0A9P6PTC1"/>
<proteinExistence type="predicted"/>
<keyword evidence="1" id="KW-0175">Coiled coil</keyword>
<feature type="region of interest" description="Disordered" evidence="2">
    <location>
        <begin position="305"/>
        <end position="381"/>
    </location>
</feature>
<feature type="compositionally biased region" description="Polar residues" evidence="2">
    <location>
        <begin position="1042"/>
        <end position="1051"/>
    </location>
</feature>
<feature type="compositionally biased region" description="Low complexity" evidence="2">
    <location>
        <begin position="19"/>
        <end position="43"/>
    </location>
</feature>
<feature type="region of interest" description="Disordered" evidence="2">
    <location>
        <begin position="146"/>
        <end position="286"/>
    </location>
</feature>
<feature type="region of interest" description="Disordered" evidence="2">
    <location>
        <begin position="557"/>
        <end position="597"/>
    </location>
</feature>
<feature type="compositionally biased region" description="Pro residues" evidence="2">
    <location>
        <begin position="1124"/>
        <end position="1135"/>
    </location>
</feature>
<feature type="compositionally biased region" description="Pro residues" evidence="2">
    <location>
        <begin position="1056"/>
        <end position="1066"/>
    </location>
</feature>
<reference evidence="3" key="1">
    <citation type="journal article" date="2020" name="Fungal Divers.">
        <title>Resolving the Mortierellaceae phylogeny through synthesis of multi-gene phylogenetics and phylogenomics.</title>
        <authorList>
            <person name="Vandepol N."/>
            <person name="Liber J."/>
            <person name="Desiro A."/>
            <person name="Na H."/>
            <person name="Kennedy M."/>
            <person name="Barry K."/>
            <person name="Grigoriev I.V."/>
            <person name="Miller A.N."/>
            <person name="O'Donnell K."/>
            <person name="Stajich J.E."/>
            <person name="Bonito G."/>
        </authorList>
    </citation>
    <scope>NUCLEOTIDE SEQUENCE</scope>
    <source>
        <strain evidence="3">BC1065</strain>
    </source>
</reference>
<feature type="compositionally biased region" description="Gly residues" evidence="2">
    <location>
        <begin position="582"/>
        <end position="592"/>
    </location>
</feature>
<keyword evidence="4" id="KW-1185">Reference proteome</keyword>
<feature type="region of interest" description="Disordered" evidence="2">
    <location>
        <begin position="1090"/>
        <end position="1162"/>
    </location>
</feature>
<protein>
    <submittedName>
        <fullName evidence="3">Uncharacterized protein</fullName>
    </submittedName>
</protein>
<feature type="compositionally biased region" description="Low complexity" evidence="2">
    <location>
        <begin position="241"/>
        <end position="252"/>
    </location>
</feature>
<feature type="compositionally biased region" description="Low complexity" evidence="2">
    <location>
        <begin position="58"/>
        <end position="70"/>
    </location>
</feature>
<evidence type="ECO:0000256" key="1">
    <source>
        <dbReference type="SAM" id="Coils"/>
    </source>
</evidence>
<evidence type="ECO:0000313" key="4">
    <source>
        <dbReference type="Proteomes" id="UP000807716"/>
    </source>
</evidence>
<dbReference type="Proteomes" id="UP000807716">
    <property type="component" value="Unassembled WGS sequence"/>
</dbReference>
<feature type="compositionally biased region" description="Polar residues" evidence="2">
    <location>
        <begin position="956"/>
        <end position="966"/>
    </location>
</feature>